<proteinExistence type="predicted"/>
<dbReference type="RefSeq" id="WP_008954124.1">
    <property type="nucleotide sequence ID" value="NZ_ACIS01000005.1"/>
</dbReference>
<organism evidence="1 2">
    <name type="scientific">Pseudogulbenkiania ferrooxidans 2002</name>
    <dbReference type="NCBI Taxonomy" id="279714"/>
    <lineage>
        <taxon>Bacteria</taxon>
        <taxon>Pseudomonadati</taxon>
        <taxon>Pseudomonadota</taxon>
        <taxon>Betaproteobacteria</taxon>
        <taxon>Neisseriales</taxon>
        <taxon>Chromobacteriaceae</taxon>
        <taxon>Pseudogulbenkiania</taxon>
    </lineage>
</organism>
<reference evidence="1 2" key="1">
    <citation type="submission" date="2009-02" db="EMBL/GenBank/DDBJ databases">
        <title>Sequencing of the draft genome and assembly of Lutiella nitroferrum 2002.</title>
        <authorList>
            <consortium name="US DOE Joint Genome Institute (JGI-PGF)"/>
            <person name="Lucas S."/>
            <person name="Copeland A."/>
            <person name="Lapidus A."/>
            <person name="Glavina del Rio T."/>
            <person name="Tice H."/>
            <person name="Bruce D."/>
            <person name="Goodwin L."/>
            <person name="Pitluck S."/>
            <person name="Larimer F."/>
            <person name="Land M.L."/>
            <person name="Hauser L."/>
            <person name="Coates J.D."/>
        </authorList>
    </citation>
    <scope>NUCLEOTIDE SEQUENCE [LARGE SCALE GENOMIC DNA]</scope>
    <source>
        <strain evidence="1 2">2002</strain>
    </source>
</reference>
<protein>
    <recommendedName>
        <fullName evidence="3">Cytoplasmic protein</fullName>
    </recommendedName>
</protein>
<comment type="caution">
    <text evidence="1">The sequence shown here is derived from an EMBL/GenBank/DDBJ whole genome shotgun (WGS) entry which is preliminary data.</text>
</comment>
<sequence length="191" mass="21477">MLTRLAERLRARQPGGYRPGLTLERVRHNLAPLECQVESATLLHCNAGSGLAFDVRERVEPMFLAHTVLCEFELAVPGGLTGPARLELQHTGAFKREGIRCVVKQGDRAELATLIRRIEQDASLRAAILPLDFRRCELIGSEQGWLVRIEHFGASEVVNRLPPMRRYIRLTPAQRQCLLASFIVFMRLLGA</sequence>
<dbReference type="Pfam" id="PF11354">
    <property type="entry name" value="DUF3156"/>
    <property type="match status" value="1"/>
</dbReference>
<dbReference type="AlphaFoldDB" id="B9Z419"/>
<dbReference type="Proteomes" id="UP000003165">
    <property type="component" value="Unassembled WGS sequence"/>
</dbReference>
<accession>B9Z419</accession>
<dbReference type="EMBL" id="ACIS01000005">
    <property type="protein sequence ID" value="EEG08596.1"/>
    <property type="molecule type" value="Genomic_DNA"/>
</dbReference>
<keyword evidence="2" id="KW-1185">Reference proteome</keyword>
<dbReference type="eggNOG" id="ENOG5032T4A">
    <property type="taxonomic scope" value="Bacteria"/>
</dbReference>
<gene>
    <name evidence="1" type="ORF">FuraDRAFT_2104</name>
</gene>
<evidence type="ECO:0000313" key="1">
    <source>
        <dbReference type="EMBL" id="EEG08596.1"/>
    </source>
</evidence>
<evidence type="ECO:0008006" key="3">
    <source>
        <dbReference type="Google" id="ProtNLM"/>
    </source>
</evidence>
<dbReference type="InterPro" id="IPR021500">
    <property type="entry name" value="DUF3156"/>
</dbReference>
<name>B9Z419_9NEIS</name>
<evidence type="ECO:0000313" key="2">
    <source>
        <dbReference type="Proteomes" id="UP000003165"/>
    </source>
</evidence>